<organism evidence="2 3">
    <name type="scientific">Campylobacter fetus</name>
    <dbReference type="NCBI Taxonomy" id="196"/>
    <lineage>
        <taxon>Bacteria</taxon>
        <taxon>Pseudomonadati</taxon>
        <taxon>Campylobacterota</taxon>
        <taxon>Epsilonproteobacteria</taxon>
        <taxon>Campylobacterales</taxon>
        <taxon>Campylobacteraceae</taxon>
        <taxon>Campylobacter</taxon>
    </lineage>
</organism>
<geneLocation type="plasmid" evidence="3">
    <name>pcfviadri1362_p4</name>
</geneLocation>
<sequence>MNSTIKSIRFSQEQMIYIKEQMALNNQTFSNFIFESISKPKKKIAVARANQDLIIELAKWGNNLNQVAKHLNTKKSGIDRVGLEMLSRIENHLEQIRAKYAC</sequence>
<accession>A0A974RKW5</accession>
<gene>
    <name evidence="2" type="primary">mobC</name>
    <name evidence="2" type="ORF">GZ989_011660</name>
</gene>
<dbReference type="Pfam" id="PF05713">
    <property type="entry name" value="MobC"/>
    <property type="match status" value="1"/>
</dbReference>
<protein>
    <submittedName>
        <fullName evidence="2">Plasmid mobilization relaxosome protein MobC</fullName>
    </submittedName>
</protein>
<evidence type="ECO:0000313" key="3">
    <source>
        <dbReference type="Proteomes" id="UP000514628"/>
    </source>
</evidence>
<reference evidence="3" key="1">
    <citation type="submission" date="2020-07" db="EMBL/GenBank/DDBJ databases">
        <title>A comparison of fourteen fully characterised mammalian-associated Campylobacter fetus isolates suggests a mechanism by which bovine-adapted biotypes have evolved high genomic plasticity.</title>
        <authorList>
            <person name="Nadin-Davis S.A."/>
            <person name="Chmara J.T."/>
            <person name="Carillo C."/>
            <person name="Amoako K."/>
            <person name="Goji N."/>
            <person name="Duceppe M.-O."/>
            <person name="Devenish J."/>
        </authorList>
    </citation>
    <scope>NUCLEOTIDE SEQUENCE [LARGE SCALE GENOMIC DNA]</scope>
    <source>
        <strain evidence="3">CFViADRI1362</strain>
        <plasmid evidence="3">pcfviadri1362_p4</plasmid>
    </source>
</reference>
<dbReference type="EMBL" id="CP059436">
    <property type="protein sequence ID" value="QMS59950.1"/>
    <property type="molecule type" value="Genomic_DNA"/>
</dbReference>
<keyword evidence="2" id="KW-0614">Plasmid</keyword>
<name>A0A974RKW5_CAMFE</name>
<evidence type="ECO:0000259" key="1">
    <source>
        <dbReference type="Pfam" id="PF05713"/>
    </source>
</evidence>
<dbReference type="Proteomes" id="UP000514628">
    <property type="component" value="Plasmid pCFViADRI1362_P4"/>
</dbReference>
<proteinExistence type="predicted"/>
<dbReference type="InterPro" id="IPR008687">
    <property type="entry name" value="MobC"/>
</dbReference>
<dbReference type="AlphaFoldDB" id="A0A974RKW5"/>
<dbReference type="RefSeq" id="WP_010404332.1">
    <property type="nucleotide sequence ID" value="NZ_CP059436.1"/>
</dbReference>
<feature type="domain" description="Bacterial mobilisation" evidence="1">
    <location>
        <begin position="54"/>
        <end position="96"/>
    </location>
</feature>
<evidence type="ECO:0000313" key="2">
    <source>
        <dbReference type="EMBL" id="QMS59950.1"/>
    </source>
</evidence>